<keyword evidence="2" id="KW-1185">Reference proteome</keyword>
<evidence type="ECO:0008006" key="3">
    <source>
        <dbReference type="Google" id="ProtNLM"/>
    </source>
</evidence>
<proteinExistence type="predicted"/>
<reference evidence="1 2" key="1">
    <citation type="journal article" date="2020" name="BMC Genomics">
        <title>Intraspecific diversification of the crop wild relative Brassica cretica Lam. using demographic model selection.</title>
        <authorList>
            <person name="Kioukis A."/>
            <person name="Michalopoulou V.A."/>
            <person name="Briers L."/>
            <person name="Pirintsos S."/>
            <person name="Studholme D.J."/>
            <person name="Pavlidis P."/>
            <person name="Sarris P.F."/>
        </authorList>
    </citation>
    <scope>NUCLEOTIDE SEQUENCE [LARGE SCALE GENOMIC DNA]</scope>
    <source>
        <strain evidence="2">cv. PFS-1207/04</strain>
    </source>
</reference>
<evidence type="ECO:0000313" key="1">
    <source>
        <dbReference type="EMBL" id="KAF3529796.1"/>
    </source>
</evidence>
<dbReference type="Proteomes" id="UP000266723">
    <property type="component" value="Unassembled WGS sequence"/>
</dbReference>
<evidence type="ECO:0000313" key="2">
    <source>
        <dbReference type="Proteomes" id="UP000266723"/>
    </source>
</evidence>
<dbReference type="InterPro" id="IPR052796">
    <property type="entry name" value="Nod_factor_sulfotransferase"/>
</dbReference>
<sequence>MIVLVFAMVCGLYIYSICLKQFSVETSQLVPTRITTRIHYPKPHTFNRSECQHNPVRFFSILFMQRSGSDWFEMLSRKSEVAVERYLNR</sequence>
<name>A0ABQ7BCC4_BRACR</name>
<dbReference type="PANTHER" id="PTHR32175">
    <property type="entry name" value="PROTEIN, PUTATIVE, EXPRESSED-RELATED"/>
    <property type="match status" value="1"/>
</dbReference>
<dbReference type="PANTHER" id="PTHR32175:SF22">
    <property type="entry name" value="SULFOTRANSFERASE"/>
    <property type="match status" value="1"/>
</dbReference>
<protein>
    <recommendedName>
        <fullName evidence="3">Secreted protein</fullName>
    </recommendedName>
</protein>
<dbReference type="EMBL" id="QGKV02001507">
    <property type="protein sequence ID" value="KAF3529796.1"/>
    <property type="molecule type" value="Genomic_DNA"/>
</dbReference>
<gene>
    <name evidence="1" type="ORF">DY000_02041586</name>
</gene>
<accession>A0ABQ7BCC4</accession>
<organism evidence="1 2">
    <name type="scientific">Brassica cretica</name>
    <name type="common">Mustard</name>
    <dbReference type="NCBI Taxonomy" id="69181"/>
    <lineage>
        <taxon>Eukaryota</taxon>
        <taxon>Viridiplantae</taxon>
        <taxon>Streptophyta</taxon>
        <taxon>Embryophyta</taxon>
        <taxon>Tracheophyta</taxon>
        <taxon>Spermatophyta</taxon>
        <taxon>Magnoliopsida</taxon>
        <taxon>eudicotyledons</taxon>
        <taxon>Gunneridae</taxon>
        <taxon>Pentapetalae</taxon>
        <taxon>rosids</taxon>
        <taxon>malvids</taxon>
        <taxon>Brassicales</taxon>
        <taxon>Brassicaceae</taxon>
        <taxon>Brassiceae</taxon>
        <taxon>Brassica</taxon>
    </lineage>
</organism>
<comment type="caution">
    <text evidence="1">The sequence shown here is derived from an EMBL/GenBank/DDBJ whole genome shotgun (WGS) entry which is preliminary data.</text>
</comment>